<evidence type="ECO:0000313" key="2">
    <source>
        <dbReference type="EMBL" id="ABY21829.1"/>
    </source>
</evidence>
<feature type="transmembrane region" description="Helical" evidence="1">
    <location>
        <begin position="120"/>
        <end position="140"/>
    </location>
</feature>
<dbReference type="STRING" id="288705.RSal33209_0073"/>
<dbReference type="KEGG" id="rsa:RSal33209_0073"/>
<dbReference type="HOGENOM" id="CLU_1223925_0_0_11"/>
<reference evidence="3" key="1">
    <citation type="journal article" date="2008" name="J. Bacteriol.">
        <title>Genome sequence of the fish pathogen Renibacterium salmoninarum suggests reductive evolution away from an environmental Arthrobacter ancestor.</title>
        <authorList>
            <person name="Wiens G.D."/>
            <person name="Rockey D.D."/>
            <person name="Wu Z."/>
            <person name="Chang J."/>
            <person name="Levy R."/>
            <person name="Crane S."/>
            <person name="Chen D.S."/>
            <person name="Capri G.R."/>
            <person name="Burnett J.R."/>
            <person name="Sudheesh P.S."/>
            <person name="Schipma M.J."/>
            <person name="Burd H."/>
            <person name="Bhattacharyya A."/>
            <person name="Rhodes L.D."/>
            <person name="Kaul R."/>
            <person name="Strom M.S."/>
        </authorList>
    </citation>
    <scope>NUCLEOTIDE SEQUENCE [LARGE SCALE GENOMIC DNA]</scope>
    <source>
        <strain evidence="3">ATCC 33209 / DSM 20767 / JCM 11484 / NBRC 15589 / NCIMB 2235</strain>
    </source>
</reference>
<organism evidence="2 3">
    <name type="scientific">Renibacterium salmoninarum (strain ATCC 33209 / DSM 20767 / JCM 11484 / NBRC 15589 / NCIMB 2235)</name>
    <dbReference type="NCBI Taxonomy" id="288705"/>
    <lineage>
        <taxon>Bacteria</taxon>
        <taxon>Bacillati</taxon>
        <taxon>Actinomycetota</taxon>
        <taxon>Actinomycetes</taxon>
        <taxon>Micrococcales</taxon>
        <taxon>Micrococcaceae</taxon>
        <taxon>Renibacterium</taxon>
    </lineage>
</organism>
<gene>
    <name evidence="2" type="ordered locus">RSal33209_0073</name>
</gene>
<sequence length="226" mass="24124">MGDGIAVESRHVGNNWLPLTVLALLFLSGAAADLSTSSNSSLIALHYAVGSMILAFVTWLWFLNRKPAMTGTAKTYLYLACGVEFGVLFGGAIEPFRGLGGWLVLGIGLAWYGRVEQARILVTVGAICSVSALLALFAPAPVLSGILQGISAVACVIAAMRLHTMLHGRRTPRRPMELGSLTDLVKPDLSDRHESADLQQHHSVLGARSERLGDIERIRGAGRVDP</sequence>
<dbReference type="eggNOG" id="ENOG502ZQ8D">
    <property type="taxonomic scope" value="Bacteria"/>
</dbReference>
<keyword evidence="1" id="KW-0812">Transmembrane</keyword>
<keyword evidence="1" id="KW-0472">Membrane</keyword>
<accession>A9WLP9</accession>
<proteinExistence type="predicted"/>
<keyword evidence="3" id="KW-1185">Reference proteome</keyword>
<dbReference type="Proteomes" id="UP000002007">
    <property type="component" value="Chromosome"/>
</dbReference>
<protein>
    <submittedName>
        <fullName evidence="2">Uncharacterized protein</fullName>
    </submittedName>
</protein>
<feature type="transmembrane region" description="Helical" evidence="1">
    <location>
        <begin position="75"/>
        <end position="93"/>
    </location>
</feature>
<feature type="transmembrane region" description="Helical" evidence="1">
    <location>
        <begin position="42"/>
        <end position="63"/>
    </location>
</feature>
<feature type="transmembrane region" description="Helical" evidence="1">
    <location>
        <begin position="146"/>
        <end position="166"/>
    </location>
</feature>
<evidence type="ECO:0000256" key="1">
    <source>
        <dbReference type="SAM" id="Phobius"/>
    </source>
</evidence>
<dbReference type="EMBL" id="CP000910">
    <property type="protein sequence ID" value="ABY21829.1"/>
    <property type="molecule type" value="Genomic_DNA"/>
</dbReference>
<feature type="transmembrane region" description="Helical" evidence="1">
    <location>
        <begin position="99"/>
        <end position="115"/>
    </location>
</feature>
<name>A9WLP9_RENSM</name>
<evidence type="ECO:0000313" key="3">
    <source>
        <dbReference type="Proteomes" id="UP000002007"/>
    </source>
</evidence>
<dbReference type="AlphaFoldDB" id="A9WLP9"/>
<keyword evidence="1" id="KW-1133">Transmembrane helix</keyword>